<evidence type="ECO:0000313" key="11">
    <source>
        <dbReference type="EMBL" id="CDH57537.1"/>
    </source>
</evidence>
<feature type="region of interest" description="Disordered" evidence="6">
    <location>
        <begin position="583"/>
        <end position="621"/>
    </location>
</feature>
<dbReference type="Pfam" id="PF02205">
    <property type="entry name" value="WH2"/>
    <property type="match status" value="1"/>
</dbReference>
<feature type="compositionally biased region" description="Polar residues" evidence="6">
    <location>
        <begin position="886"/>
        <end position="902"/>
    </location>
</feature>
<evidence type="ECO:0000256" key="1">
    <source>
        <dbReference type="ARBA" id="ARBA00015110"/>
    </source>
</evidence>
<organism evidence="11 12">
    <name type="scientific">Lichtheimia corymbifera JMRC:FSU:9682</name>
    <dbReference type="NCBI Taxonomy" id="1263082"/>
    <lineage>
        <taxon>Eukaryota</taxon>
        <taxon>Fungi</taxon>
        <taxon>Fungi incertae sedis</taxon>
        <taxon>Mucoromycota</taxon>
        <taxon>Mucoromycotina</taxon>
        <taxon>Mucoromycetes</taxon>
        <taxon>Mucorales</taxon>
        <taxon>Lichtheimiaceae</taxon>
        <taxon>Lichtheimia</taxon>
    </lineage>
</organism>
<dbReference type="Gene3D" id="1.10.238.10">
    <property type="entry name" value="EF-hand"/>
    <property type="match status" value="2"/>
</dbReference>
<feature type="compositionally biased region" description="Basic and acidic residues" evidence="6">
    <location>
        <begin position="811"/>
        <end position="882"/>
    </location>
</feature>
<dbReference type="SMART" id="SM00027">
    <property type="entry name" value="EH"/>
    <property type="match status" value="2"/>
</dbReference>
<accession>A0A068S6W2</accession>
<dbReference type="VEuPathDB" id="FungiDB:LCOR_08463.1"/>
<evidence type="ECO:0000259" key="8">
    <source>
        <dbReference type="PROSITE" id="PS50031"/>
    </source>
</evidence>
<dbReference type="PROSITE" id="PS50002">
    <property type="entry name" value="SH3"/>
    <property type="match status" value="2"/>
</dbReference>
<evidence type="ECO:0000256" key="2">
    <source>
        <dbReference type="ARBA" id="ARBA00020728"/>
    </source>
</evidence>
<evidence type="ECO:0000256" key="4">
    <source>
        <dbReference type="PROSITE-ProRule" id="PRU00192"/>
    </source>
</evidence>
<feature type="compositionally biased region" description="Basic and acidic residues" evidence="6">
    <location>
        <begin position="727"/>
        <end position="742"/>
    </location>
</feature>
<evidence type="ECO:0000256" key="3">
    <source>
        <dbReference type="ARBA" id="ARBA00022443"/>
    </source>
</evidence>
<name>A0A068S6W2_9FUNG</name>
<feature type="domain" description="EH" evidence="8">
    <location>
        <begin position="28"/>
        <end position="118"/>
    </location>
</feature>
<comment type="caution">
    <text evidence="11">The sequence shown here is derived from an EMBL/GenBank/DDBJ whole genome shotgun (WGS) entry which is preliminary data.</text>
</comment>
<feature type="compositionally biased region" description="Basic and acidic residues" evidence="6">
    <location>
        <begin position="943"/>
        <end position="961"/>
    </location>
</feature>
<keyword evidence="12" id="KW-1185">Reference proteome</keyword>
<feature type="domain" description="SH3" evidence="7">
    <location>
        <begin position="1290"/>
        <end position="1350"/>
    </location>
</feature>
<dbReference type="InterPro" id="IPR002048">
    <property type="entry name" value="EF_hand_dom"/>
</dbReference>
<dbReference type="EMBL" id="CBTN010000047">
    <property type="protein sequence ID" value="CDH57537.1"/>
    <property type="molecule type" value="Genomic_DNA"/>
</dbReference>
<dbReference type="SMART" id="SM00326">
    <property type="entry name" value="SH3"/>
    <property type="match status" value="2"/>
</dbReference>
<feature type="region of interest" description="Disordered" evidence="6">
    <location>
        <begin position="356"/>
        <end position="429"/>
    </location>
</feature>
<dbReference type="Pfam" id="PF12763">
    <property type="entry name" value="EH"/>
    <property type="match status" value="2"/>
</dbReference>
<feature type="domain" description="WH2" evidence="10">
    <location>
        <begin position="1118"/>
        <end position="1135"/>
    </location>
</feature>
<dbReference type="GO" id="GO:0005509">
    <property type="term" value="F:calcium ion binding"/>
    <property type="evidence" value="ECO:0007669"/>
    <property type="project" value="InterPro"/>
</dbReference>
<feature type="compositionally biased region" description="Low complexity" evidence="6">
    <location>
        <begin position="134"/>
        <end position="178"/>
    </location>
</feature>
<dbReference type="InterPro" id="IPR036028">
    <property type="entry name" value="SH3-like_dom_sf"/>
</dbReference>
<feature type="domain" description="EH" evidence="8">
    <location>
        <begin position="262"/>
        <end position="351"/>
    </location>
</feature>
<dbReference type="Pfam" id="PF00018">
    <property type="entry name" value="SH3_1"/>
    <property type="match status" value="2"/>
</dbReference>
<dbReference type="InterPro" id="IPR011992">
    <property type="entry name" value="EF-hand-dom_pair"/>
</dbReference>
<feature type="compositionally biased region" description="Acidic residues" evidence="6">
    <location>
        <begin position="414"/>
        <end position="425"/>
    </location>
</feature>
<dbReference type="GO" id="GO:0003779">
    <property type="term" value="F:actin binding"/>
    <property type="evidence" value="ECO:0007669"/>
    <property type="project" value="InterPro"/>
</dbReference>
<dbReference type="InterPro" id="IPR000261">
    <property type="entry name" value="EH_dom"/>
</dbReference>
<keyword evidence="3 4" id="KW-0728">SH3 domain</keyword>
<dbReference type="Proteomes" id="UP000027586">
    <property type="component" value="Unassembled WGS sequence"/>
</dbReference>
<dbReference type="PROSITE" id="PS51082">
    <property type="entry name" value="WH2"/>
    <property type="match status" value="1"/>
</dbReference>
<gene>
    <name evidence="11" type="ORF">LCOR_08463.1</name>
</gene>
<dbReference type="PROSITE" id="PS50222">
    <property type="entry name" value="EF_HAND_2"/>
    <property type="match status" value="1"/>
</dbReference>
<evidence type="ECO:0000259" key="9">
    <source>
        <dbReference type="PROSITE" id="PS50222"/>
    </source>
</evidence>
<evidence type="ECO:0000313" key="12">
    <source>
        <dbReference type="Proteomes" id="UP000027586"/>
    </source>
</evidence>
<dbReference type="CDD" id="cd00052">
    <property type="entry name" value="EH"/>
    <property type="match status" value="2"/>
</dbReference>
<dbReference type="PANTHER" id="PTHR48125">
    <property type="entry name" value="LP07818P1"/>
    <property type="match status" value="1"/>
</dbReference>
<proteinExistence type="predicted"/>
<feature type="compositionally biased region" description="Low complexity" evidence="6">
    <location>
        <begin position="676"/>
        <end position="711"/>
    </location>
</feature>
<dbReference type="STRING" id="1263082.A0A068S6W2"/>
<feature type="compositionally biased region" description="Pro residues" evidence="6">
    <location>
        <begin position="1069"/>
        <end position="1079"/>
    </location>
</feature>
<feature type="region of interest" description="Disordered" evidence="6">
    <location>
        <begin position="125"/>
        <end position="178"/>
    </location>
</feature>
<dbReference type="InterPro" id="IPR003124">
    <property type="entry name" value="WH2_dom"/>
</dbReference>
<evidence type="ECO:0000256" key="5">
    <source>
        <dbReference type="SAM" id="Coils"/>
    </source>
</evidence>
<dbReference type="SMART" id="SM00246">
    <property type="entry name" value="WH2"/>
    <property type="match status" value="1"/>
</dbReference>
<dbReference type="OrthoDB" id="2015333at2759"/>
<dbReference type="SUPFAM" id="SSF50044">
    <property type="entry name" value="SH3-domain"/>
    <property type="match status" value="2"/>
</dbReference>
<feature type="compositionally biased region" description="Low complexity" evidence="6">
    <location>
        <begin position="749"/>
        <end position="758"/>
    </location>
</feature>
<evidence type="ECO:0000256" key="6">
    <source>
        <dbReference type="SAM" id="MobiDB-lite"/>
    </source>
</evidence>
<dbReference type="SUPFAM" id="SSF47473">
    <property type="entry name" value="EF-hand"/>
    <property type="match status" value="2"/>
</dbReference>
<reference evidence="11" key="1">
    <citation type="submission" date="2013-08" db="EMBL/GenBank/DDBJ databases">
        <title>Gene expansion shapes genome architecture in the human pathogen Lichtheimia corymbifera: an evolutionary genomics analysis in the ancient terrestrial Mucorales (Mucoromycotina).</title>
        <authorList>
            <person name="Schwartze V.U."/>
            <person name="Winter S."/>
            <person name="Shelest E."/>
            <person name="Marcet-Houben M."/>
            <person name="Horn F."/>
            <person name="Wehner S."/>
            <person name="Hoffmann K."/>
            <person name="Riege K."/>
            <person name="Sammeth M."/>
            <person name="Nowrousian M."/>
            <person name="Valiante V."/>
            <person name="Linde J."/>
            <person name="Jacobsen I.D."/>
            <person name="Marz M."/>
            <person name="Brakhage A.A."/>
            <person name="Gabaldon T."/>
            <person name="Bocker S."/>
            <person name="Voigt K."/>
        </authorList>
    </citation>
    <scope>NUCLEOTIDE SEQUENCE [LARGE SCALE GENOMIC DNA]</scope>
    <source>
        <strain evidence="11">FSU 9682</strain>
    </source>
</reference>
<feature type="compositionally biased region" description="Pro residues" evidence="6">
    <location>
        <begin position="712"/>
        <end position="725"/>
    </location>
</feature>
<dbReference type="InterPro" id="IPR001452">
    <property type="entry name" value="SH3_domain"/>
</dbReference>
<evidence type="ECO:0000259" key="10">
    <source>
        <dbReference type="PROSITE" id="PS51082"/>
    </source>
</evidence>
<feature type="coiled-coil region" evidence="5">
    <location>
        <begin position="432"/>
        <end position="489"/>
    </location>
</feature>
<feature type="compositionally biased region" description="Pro residues" evidence="6">
    <location>
        <begin position="1162"/>
        <end position="1172"/>
    </location>
</feature>
<feature type="region of interest" description="Disordered" evidence="6">
    <location>
        <begin position="673"/>
        <end position="980"/>
    </location>
</feature>
<feature type="compositionally biased region" description="Basic and acidic residues" evidence="6">
    <location>
        <begin position="593"/>
        <end position="621"/>
    </location>
</feature>
<evidence type="ECO:0000259" key="7">
    <source>
        <dbReference type="PROSITE" id="PS50002"/>
    </source>
</evidence>
<feature type="compositionally biased region" description="Polar residues" evidence="6">
    <location>
        <begin position="799"/>
        <end position="809"/>
    </location>
</feature>
<feature type="domain" description="EF-hand" evidence="9">
    <location>
        <begin position="295"/>
        <end position="330"/>
    </location>
</feature>
<dbReference type="PROSITE" id="PS50031">
    <property type="entry name" value="EH"/>
    <property type="match status" value="2"/>
</dbReference>
<feature type="compositionally biased region" description="Low complexity" evidence="6">
    <location>
        <begin position="1173"/>
        <end position="1187"/>
    </location>
</feature>
<feature type="region of interest" description="Disordered" evidence="6">
    <location>
        <begin position="994"/>
        <end position="1231"/>
    </location>
</feature>
<feature type="compositionally biased region" description="Pro residues" evidence="6">
    <location>
        <begin position="904"/>
        <end position="919"/>
    </location>
</feature>
<feature type="compositionally biased region" description="Basic and acidic residues" evidence="6">
    <location>
        <begin position="773"/>
        <end position="798"/>
    </location>
</feature>
<dbReference type="CDD" id="cd11845">
    <property type="entry name" value="SH3_Src_like"/>
    <property type="match status" value="1"/>
</dbReference>
<sequence length="1350" mass="147650">MYGVGQSGGSLGASPSGGIRLNFITPSDQAKFEDLFSRAAASTGSNKLPAMAVRDILTRSRVDNDSLAKIWDLSSIANAPYLTFPEFAIAMYLTSEKLRGKVVPATLPSAIREEVELAIATLASKEGSNPPISQPSMPQASFMPQQQQQQQQFMPQISQPQPQFPQQQQFGGGSMMQPQIPAMTGASPFPNMMNPSPMTTPPVQAPMRTGIAPPMYNDNKPRLAGQDFASKMMPNQAGGVVDLVTGRSTMPSATTWKISPEEKQRYRDIFTAWNGPGLTYMPGNTAREVLLQSNLSEQDLMRIWHLADRDNRGSLDADEFAIAMHLIYRKLNGVEVPSTLPAELAAPSSVLKKFVRGYQSSPTPPPMQRSPQQQQEYHPPVEDSHTGYVSNARRKGPASRFRSSVASRPRMQSYDEEEEEEEDGGYDNSAEIEELRFQIRGVKDQLDRLNASNARNQDTFSGDDNRYSVEELKDKIRKTQEELTRTSRSNPKYFENAETLLDLLETQKTLQDEIQYLCNRDIPVLARQLRGAVAELRDTKVRYGRKNDGSQDYMAFVEPTGPGGIVTESDRVRAKAKAMMAARKAGTSSSRDASYDLKKAEQEKEDYDRQADQYEREMERSRDALRDLRGELNYLSSLSESKAIKDKKRFDKGQDLSYELRRFVDQLERDSILGGTSSSSVSTPSTEPRYGSSSLSTGGPSLSPKPATAPTSPKPPAASTPPPSKPRTAEEIKKEAERRVQERLAALQAKRSPSARSPKPSPVASTPNDDELAAQRRLREVEQQAQQRLRESEMRQEEFSTPPTTPQDNLENERIRREQAEREQAEREKAEEERRIAEEKELEERRRAVLEKEEKQRLARLEAIQRAEDEREEERRREEEAALQKLQGSTPKAQEEPQQQPTSSAPPPPPPPPPAPPAPAASAASADANAKTSSNNPFAKLQQGKDEEGVKSEEQEKKPTEQPEEEEQQDEKPVNNKRVSYNPFAAFSAFSATKATGHDDSDSDDDGWDVVHHDDTDDENEFPAAGSAKNLAGMLFEAMSQRKSPMMPNRELGSASPKPPAAATADTSVPPPPPPPPSAPAAAAAAPPPPAPPAPPAAPPAPSPIAPSSTPAPEPSAGRSALLSQIQQGTKLRKAVTNDRSGASVAGHVREDTSSSSAAPAAPVPAPAPPQPAVTEAPAPSFPAPSSGFLAELQSRTTGTSAPAPPQEPSSPVKPEHHPEQPPAATSGDGKEYVTQWAYTGQSEDDLSFEQDETIIVLNDSDPDWWYGTHKSTGKTGYFPKAYVSVPGDKVRLPAKALYDFDGPEGEGCLSIQAGAELIILDKDADDWWQAEIPSTGKTGLVPANYVELD</sequence>
<keyword evidence="5" id="KW-0175">Coiled coil</keyword>
<feature type="compositionally biased region" description="Pro residues" evidence="6">
    <location>
        <begin position="1086"/>
        <end position="1114"/>
    </location>
</feature>
<protein>
    <recommendedName>
        <fullName evidence="1">Actin cytoskeleton-regulatory complex protein PAN1</fullName>
    </recommendedName>
    <alternativeName>
        <fullName evidence="2">Actin cytoskeleton-regulatory complex protein pan1</fullName>
    </alternativeName>
</protein>
<dbReference type="CDD" id="cd00174">
    <property type="entry name" value="SH3"/>
    <property type="match status" value="1"/>
</dbReference>
<feature type="domain" description="SH3" evidence="7">
    <location>
        <begin position="1228"/>
        <end position="1289"/>
    </location>
</feature>
<dbReference type="PANTHER" id="PTHR48125:SF12">
    <property type="entry name" value="AT HOOK TRANSCRIPTION FACTOR FAMILY-RELATED"/>
    <property type="match status" value="1"/>
</dbReference>
<dbReference type="Gene3D" id="2.30.30.40">
    <property type="entry name" value="SH3 Domains"/>
    <property type="match status" value="2"/>
</dbReference>